<protein>
    <submittedName>
        <fullName evidence="1">Uncharacterized protein</fullName>
    </submittedName>
</protein>
<keyword evidence="2" id="KW-1185">Reference proteome</keyword>
<name>A0ACB7XLR9_9ERIC</name>
<reference evidence="1 2" key="1">
    <citation type="journal article" date="2021" name="Hortic Res">
        <title>High-quality reference genome and annotation aids understanding of berry development for evergreen blueberry (Vaccinium darrowii).</title>
        <authorList>
            <person name="Yu J."/>
            <person name="Hulse-Kemp A.M."/>
            <person name="Babiker E."/>
            <person name="Staton M."/>
        </authorList>
    </citation>
    <scope>NUCLEOTIDE SEQUENCE [LARGE SCALE GENOMIC DNA]</scope>
    <source>
        <strain evidence="2">cv. NJ 8807/NJ 8810</strain>
        <tissue evidence="1">Young leaf</tissue>
    </source>
</reference>
<accession>A0ACB7XLR9</accession>
<proteinExistence type="predicted"/>
<gene>
    <name evidence="1" type="ORF">Vadar_033043</name>
</gene>
<evidence type="ECO:0000313" key="1">
    <source>
        <dbReference type="EMBL" id="KAH7841685.1"/>
    </source>
</evidence>
<dbReference type="EMBL" id="CM037160">
    <property type="protein sequence ID" value="KAH7841685.1"/>
    <property type="molecule type" value="Genomic_DNA"/>
</dbReference>
<evidence type="ECO:0000313" key="2">
    <source>
        <dbReference type="Proteomes" id="UP000828048"/>
    </source>
</evidence>
<organism evidence="1 2">
    <name type="scientific">Vaccinium darrowii</name>
    <dbReference type="NCBI Taxonomy" id="229202"/>
    <lineage>
        <taxon>Eukaryota</taxon>
        <taxon>Viridiplantae</taxon>
        <taxon>Streptophyta</taxon>
        <taxon>Embryophyta</taxon>
        <taxon>Tracheophyta</taxon>
        <taxon>Spermatophyta</taxon>
        <taxon>Magnoliopsida</taxon>
        <taxon>eudicotyledons</taxon>
        <taxon>Gunneridae</taxon>
        <taxon>Pentapetalae</taxon>
        <taxon>asterids</taxon>
        <taxon>Ericales</taxon>
        <taxon>Ericaceae</taxon>
        <taxon>Vaccinioideae</taxon>
        <taxon>Vaccinieae</taxon>
        <taxon>Vaccinium</taxon>
    </lineage>
</organism>
<sequence>MSNTTINPSDIPQHPQQGRNSINLNYGLGLSLGALLFIVLFTYSSYLCTRTTTRHPSASSTSSSSDSASAANEQQLGLDEATTLNFPQLLYSQAKLHQHHGSSAASGCSICLAEYNDADVLRLLPECGHLFHLKCVDPWLRVNTTCPICRNSPMPTPLATPATEVAPLLAA</sequence>
<comment type="caution">
    <text evidence="1">The sequence shown here is derived from an EMBL/GenBank/DDBJ whole genome shotgun (WGS) entry which is preliminary data.</text>
</comment>
<dbReference type="Proteomes" id="UP000828048">
    <property type="component" value="Chromosome 10"/>
</dbReference>